<dbReference type="Proteomes" id="UP000318288">
    <property type="component" value="Unassembled WGS sequence"/>
</dbReference>
<evidence type="ECO:0000313" key="4">
    <source>
        <dbReference type="Proteomes" id="UP000318288"/>
    </source>
</evidence>
<accession>A0A5C6E457</accession>
<name>A0A5C6E457_9BACT</name>
<evidence type="ECO:0000313" key="3">
    <source>
        <dbReference type="EMBL" id="TWU43702.1"/>
    </source>
</evidence>
<reference evidence="3 4" key="1">
    <citation type="submission" date="2019-02" db="EMBL/GenBank/DDBJ databases">
        <title>Deep-cultivation of Planctomycetes and their phenomic and genomic characterization uncovers novel biology.</title>
        <authorList>
            <person name="Wiegand S."/>
            <person name="Jogler M."/>
            <person name="Boedeker C."/>
            <person name="Pinto D."/>
            <person name="Vollmers J."/>
            <person name="Rivas-Marin E."/>
            <person name="Kohn T."/>
            <person name="Peeters S.H."/>
            <person name="Heuer A."/>
            <person name="Rast P."/>
            <person name="Oberbeckmann S."/>
            <person name="Bunk B."/>
            <person name="Jeske O."/>
            <person name="Meyerdierks A."/>
            <person name="Storesund J.E."/>
            <person name="Kallscheuer N."/>
            <person name="Luecker S."/>
            <person name="Lage O.M."/>
            <person name="Pohl T."/>
            <person name="Merkel B.J."/>
            <person name="Hornburger P."/>
            <person name="Mueller R.-W."/>
            <person name="Bruemmer F."/>
            <person name="Labrenz M."/>
            <person name="Spormann A.M."/>
            <person name="Op Den Camp H."/>
            <person name="Overmann J."/>
            <person name="Amann R."/>
            <person name="Jetten M.S.M."/>
            <person name="Mascher T."/>
            <person name="Medema M.H."/>
            <person name="Devos D.P."/>
            <person name="Kaster A.-K."/>
            <person name="Ovreas L."/>
            <person name="Rohde M."/>
            <person name="Galperin M.Y."/>
            <person name="Jogler C."/>
        </authorList>
    </citation>
    <scope>NUCLEOTIDE SEQUENCE [LARGE SCALE GENOMIC DNA]</scope>
    <source>
        <strain evidence="3 4">Poly51</strain>
    </source>
</reference>
<proteinExistence type="predicted"/>
<evidence type="ECO:0000256" key="1">
    <source>
        <dbReference type="SAM" id="MobiDB-lite"/>
    </source>
</evidence>
<feature type="transmembrane region" description="Helical" evidence="2">
    <location>
        <begin position="49"/>
        <end position="71"/>
    </location>
</feature>
<comment type="caution">
    <text evidence="3">The sequence shown here is derived from an EMBL/GenBank/DDBJ whole genome shotgun (WGS) entry which is preliminary data.</text>
</comment>
<feature type="region of interest" description="Disordered" evidence="1">
    <location>
        <begin position="170"/>
        <end position="190"/>
    </location>
</feature>
<keyword evidence="2" id="KW-0812">Transmembrane</keyword>
<gene>
    <name evidence="3" type="ORF">Poly51_62240</name>
</gene>
<evidence type="ECO:0000256" key="2">
    <source>
        <dbReference type="SAM" id="Phobius"/>
    </source>
</evidence>
<keyword evidence="4" id="KW-1185">Reference proteome</keyword>
<dbReference type="EMBL" id="SJPW01000014">
    <property type="protein sequence ID" value="TWU43702.1"/>
    <property type="molecule type" value="Genomic_DNA"/>
</dbReference>
<dbReference type="AlphaFoldDB" id="A0A5C6E457"/>
<sequence length="190" mass="21107">MLSTGVQICDNHRMQPRTGGQFFRLLACRSPVPADAYRSPTKMLTKYRLLTIAGLTIALTVGACVIVVPTLTRHMVREHQQNVILEFDRWADEHSIVTDRETAIRAAGMIDYISTYYPPGDGYRSDSETERRLADARHNAMSRIANALSAYTGTVMAHPLDWPAELCDNTAQVPRSGEPSDAPESPSRAF</sequence>
<organism evidence="3 4">
    <name type="scientific">Rubripirellula tenax</name>
    <dbReference type="NCBI Taxonomy" id="2528015"/>
    <lineage>
        <taxon>Bacteria</taxon>
        <taxon>Pseudomonadati</taxon>
        <taxon>Planctomycetota</taxon>
        <taxon>Planctomycetia</taxon>
        <taxon>Pirellulales</taxon>
        <taxon>Pirellulaceae</taxon>
        <taxon>Rubripirellula</taxon>
    </lineage>
</organism>
<keyword evidence="2" id="KW-0472">Membrane</keyword>
<keyword evidence="2" id="KW-1133">Transmembrane helix</keyword>
<protein>
    <submittedName>
        <fullName evidence="3">Uncharacterized protein</fullName>
    </submittedName>
</protein>